<organism evidence="1">
    <name type="scientific">freshwater metagenome</name>
    <dbReference type="NCBI Taxonomy" id="449393"/>
    <lineage>
        <taxon>unclassified sequences</taxon>
        <taxon>metagenomes</taxon>
        <taxon>ecological metagenomes</taxon>
    </lineage>
</organism>
<dbReference type="EMBL" id="CAFBNF010000086">
    <property type="protein sequence ID" value="CAB4941985.1"/>
    <property type="molecule type" value="Genomic_DNA"/>
</dbReference>
<name>A0A6J7JF62_9ZZZZ</name>
<dbReference type="InterPro" id="IPR051923">
    <property type="entry name" value="Glycosyl_Hydrolase_39"/>
</dbReference>
<dbReference type="InterPro" id="IPR017853">
    <property type="entry name" value="GH"/>
</dbReference>
<dbReference type="AlphaFoldDB" id="A0A6J7JF62"/>
<proteinExistence type="predicted"/>
<sequence length="661" mass="70307">MLAGTLPAQSTPETSSSRIGLLLAPLPGVTIAPTARVSGTGLRLSFTASVTGLPAVGRTVLLQSRKGTGLWKTVATTRWSGQGRINLSYVPLAAAAYQYRTVIAAAKGLKAVVGRAIPFTVKPTTNTVGLSHGGGTNWNGVKTFKFSVSAPTGVDTRSRASRKVHLEVRHVGDPTWTYTGLVTTGATGIAAFNVRVSRSGRFEARAVLHAAPGMPSSTSAVVAYSIQPTMVLADNAKSTPISKAALGVGGLLGAAVPEPFGSIRIWDAGVAWNQIETKPNTDPSTWNWTKLDGIVAEAERKGQKLLYVIASTPRFYAADPDAIAMVHNPAAYPLGASQPPTRSGADKFGAGGDATGDPEMNSYRRFVTAVVKRYQGRIEAYQAWNEANLVDYWQGTAAQMAMMTQIVKEVTDANDPSALAVSASIATRRMLSFYPFVDDYLASLKALGSPAEVYSVHLYPYFSQSVSDVMKLAGMFKRVLVDSRVELTGRPIWNTEINYRTNGTEAETATLIKDPLTDSQVRAIVGQIYMRSLSAGISRTYWYGWIQPPTTCTSFCLGIPMWTNTPATNTITRLATWLATPGSAAESIEGCTTNASSLTSCRLTMQGGSHKYIVWSEKSTSTFANVGGAKVTGTHTLEGATLPYSAGVYTANTEPALVDVA</sequence>
<accession>A0A6J7JF62</accession>
<protein>
    <submittedName>
        <fullName evidence="1">Unannotated protein</fullName>
    </submittedName>
</protein>
<dbReference type="GO" id="GO:0004553">
    <property type="term" value="F:hydrolase activity, hydrolyzing O-glycosyl compounds"/>
    <property type="evidence" value="ECO:0007669"/>
    <property type="project" value="TreeGrafter"/>
</dbReference>
<gene>
    <name evidence="1" type="ORF">UFOPK3773_00916</name>
</gene>
<reference evidence="1" key="1">
    <citation type="submission" date="2020-05" db="EMBL/GenBank/DDBJ databases">
        <authorList>
            <person name="Chiriac C."/>
            <person name="Salcher M."/>
            <person name="Ghai R."/>
            <person name="Kavagutti S V."/>
        </authorList>
    </citation>
    <scope>NUCLEOTIDE SEQUENCE</scope>
</reference>
<evidence type="ECO:0000313" key="1">
    <source>
        <dbReference type="EMBL" id="CAB4941985.1"/>
    </source>
</evidence>
<dbReference type="PANTHER" id="PTHR12631">
    <property type="entry name" value="ALPHA-L-IDURONIDASE"/>
    <property type="match status" value="1"/>
</dbReference>
<dbReference type="SUPFAM" id="SSF51445">
    <property type="entry name" value="(Trans)glycosidases"/>
    <property type="match status" value="1"/>
</dbReference>
<dbReference type="Gene3D" id="3.20.20.80">
    <property type="entry name" value="Glycosidases"/>
    <property type="match status" value="1"/>
</dbReference>
<dbReference type="PANTHER" id="PTHR12631:SF10">
    <property type="entry name" value="BETA-XYLOSIDASE-LIKE PROTEIN-RELATED"/>
    <property type="match status" value="1"/>
</dbReference>